<reference evidence="2" key="1">
    <citation type="submission" date="2016-01" db="EMBL/GenBank/DDBJ databases">
        <authorList>
            <person name="Peeters C."/>
        </authorList>
    </citation>
    <scope>NUCLEOTIDE SEQUENCE [LARGE SCALE GENOMIC DNA]</scope>
    <source>
        <strain evidence="2">LMG 29317</strain>
    </source>
</reference>
<name>A0A158L5M7_9BURK</name>
<feature type="compositionally biased region" description="Basic and acidic residues" evidence="1">
    <location>
        <begin position="7"/>
        <end position="17"/>
    </location>
</feature>
<evidence type="ECO:0000313" key="3">
    <source>
        <dbReference type="Proteomes" id="UP000055019"/>
    </source>
</evidence>
<dbReference type="Proteomes" id="UP000055019">
    <property type="component" value="Unassembled WGS sequence"/>
</dbReference>
<evidence type="ECO:0000256" key="1">
    <source>
        <dbReference type="SAM" id="MobiDB-lite"/>
    </source>
</evidence>
<gene>
    <name evidence="2" type="ORF">AWB74_08706</name>
</gene>
<protein>
    <submittedName>
        <fullName evidence="2">Uncharacterized protein</fullName>
    </submittedName>
</protein>
<dbReference type="EMBL" id="FCOM02000168">
    <property type="protein sequence ID" value="SAL88734.1"/>
    <property type="molecule type" value="Genomic_DNA"/>
</dbReference>
<comment type="caution">
    <text evidence="2">The sequence shown here is derived from an EMBL/GenBank/DDBJ whole genome shotgun (WGS) entry which is preliminary data.</text>
</comment>
<feature type="region of interest" description="Disordered" evidence="1">
    <location>
        <begin position="1"/>
        <end position="29"/>
    </location>
</feature>
<dbReference type="AlphaFoldDB" id="A0A158L5M7"/>
<evidence type="ECO:0000313" key="2">
    <source>
        <dbReference type="EMBL" id="SAL88734.1"/>
    </source>
</evidence>
<keyword evidence="3" id="KW-1185">Reference proteome</keyword>
<proteinExistence type="predicted"/>
<accession>A0A158L5M7</accession>
<organism evidence="2 3">
    <name type="scientific">Caballeronia arvi</name>
    <dbReference type="NCBI Taxonomy" id="1777135"/>
    <lineage>
        <taxon>Bacteria</taxon>
        <taxon>Pseudomonadati</taxon>
        <taxon>Pseudomonadota</taxon>
        <taxon>Betaproteobacteria</taxon>
        <taxon>Burkholderiales</taxon>
        <taxon>Burkholderiaceae</taxon>
        <taxon>Caballeronia</taxon>
    </lineage>
</organism>
<sequence>MNGVTEKGVRVGQDHQWAKPSNRDVSINR</sequence>